<evidence type="ECO:0000259" key="2">
    <source>
        <dbReference type="PROSITE" id="PS50206"/>
    </source>
</evidence>
<keyword evidence="4" id="KW-1185">Reference proteome</keyword>
<dbReference type="OrthoDB" id="9808735at2"/>
<dbReference type="Pfam" id="PF00581">
    <property type="entry name" value="Rhodanese"/>
    <property type="match status" value="1"/>
</dbReference>
<dbReference type="NCBIfam" id="NF008750">
    <property type="entry name" value="PRK11784.1-2"/>
    <property type="match status" value="1"/>
</dbReference>
<dbReference type="InterPro" id="IPR027417">
    <property type="entry name" value="P-loop_NTPase"/>
</dbReference>
<feature type="domain" description="Rhodanese" evidence="2">
    <location>
        <begin position="15"/>
        <end position="131"/>
    </location>
</feature>
<dbReference type="AlphaFoldDB" id="A0A4R4E8U8"/>
<name>A0A4R4E8U8_9BACL</name>
<dbReference type="NCBIfam" id="TIGR03167">
    <property type="entry name" value="tRNA_sel_U_synt"/>
    <property type="match status" value="1"/>
</dbReference>
<dbReference type="InterPro" id="IPR036873">
    <property type="entry name" value="Rhodanese-like_dom_sf"/>
</dbReference>
<evidence type="ECO:0000256" key="1">
    <source>
        <dbReference type="ARBA" id="ARBA00023266"/>
    </source>
</evidence>
<dbReference type="Pfam" id="PF26341">
    <property type="entry name" value="AAA_SelU"/>
    <property type="match status" value="1"/>
</dbReference>
<comment type="caution">
    <text evidence="3">The sequence shown here is derived from an EMBL/GenBank/DDBJ whole genome shotgun (WGS) entry which is preliminary data.</text>
</comment>
<dbReference type="InterPro" id="IPR058840">
    <property type="entry name" value="AAA_SelU"/>
</dbReference>
<dbReference type="PROSITE" id="PS50206">
    <property type="entry name" value="RHODANESE_3"/>
    <property type="match status" value="1"/>
</dbReference>
<dbReference type="SUPFAM" id="SSF52540">
    <property type="entry name" value="P-loop containing nucleoside triphosphate hydrolases"/>
    <property type="match status" value="1"/>
</dbReference>
<dbReference type="Proteomes" id="UP000295418">
    <property type="component" value="Unassembled WGS sequence"/>
</dbReference>
<dbReference type="RefSeq" id="WP_132419806.1">
    <property type="nucleotide sequence ID" value="NZ_SKFG01000027.1"/>
</dbReference>
<dbReference type="GO" id="GO:0002098">
    <property type="term" value="P:tRNA wobble uridine modification"/>
    <property type="evidence" value="ECO:0007669"/>
    <property type="project" value="InterPro"/>
</dbReference>
<protein>
    <submittedName>
        <fullName evidence="3">tRNA 2-selenouridine(34) synthase MnmH</fullName>
    </submittedName>
</protein>
<dbReference type="SMART" id="SM00450">
    <property type="entry name" value="RHOD"/>
    <property type="match status" value="1"/>
</dbReference>
<proteinExistence type="predicted"/>
<evidence type="ECO:0000313" key="4">
    <source>
        <dbReference type="Proteomes" id="UP000295418"/>
    </source>
</evidence>
<dbReference type="Gene3D" id="3.40.250.10">
    <property type="entry name" value="Rhodanese-like domain"/>
    <property type="match status" value="1"/>
</dbReference>
<gene>
    <name evidence="3" type="primary">mnmH</name>
    <name evidence="3" type="ORF">E0485_19825</name>
</gene>
<dbReference type="PANTHER" id="PTHR30401">
    <property type="entry name" value="TRNA 2-SELENOURIDINE SYNTHASE"/>
    <property type="match status" value="1"/>
</dbReference>
<keyword evidence="1" id="KW-0711">Selenium</keyword>
<accession>A0A4R4E8U8</accession>
<evidence type="ECO:0000313" key="3">
    <source>
        <dbReference type="EMBL" id="TCZ74238.1"/>
    </source>
</evidence>
<organism evidence="3 4">
    <name type="scientific">Paenibacillus albiflavus</name>
    <dbReference type="NCBI Taxonomy" id="2545760"/>
    <lineage>
        <taxon>Bacteria</taxon>
        <taxon>Bacillati</taxon>
        <taxon>Bacillota</taxon>
        <taxon>Bacilli</taxon>
        <taxon>Bacillales</taxon>
        <taxon>Paenibacillaceae</taxon>
        <taxon>Paenibacillus</taxon>
    </lineage>
</organism>
<dbReference type="PANTHER" id="PTHR30401:SF0">
    <property type="entry name" value="TRNA 2-SELENOURIDINE SYNTHASE"/>
    <property type="match status" value="1"/>
</dbReference>
<sequence>MYQDITLEQLFEMQKAGNLQLIDVRSPGEWEELTIPGAINIPFFDNEERKEIGTLFKQVSVEKAKERGLEIMSAKLPAFVKQFAAIPGRKVVFCWRGGMRSKTTATVLSLMDIHVSRLTGGIRSYRQWVVSTLEHYQFTPKCIVLSGNTGTGKTKILHQLAEEGYPVIDLEHLAGHRGSIFGGIGLKANNQKVFEALLLKELLKYKDSPYVIVEAESKRIGKAVLPQFLVEAKEKGLQIQIELPVQERVQNIMEDYQPHLHKEASIEAFRFIQKRIHTPIAFQIEQALVQDRFEEAIEHLLQYYYDSRYEYAGKQYELPPVVCEARNMTEAVEQIKVELAKLM</sequence>
<dbReference type="InterPro" id="IPR001763">
    <property type="entry name" value="Rhodanese-like_dom"/>
</dbReference>
<dbReference type="SUPFAM" id="SSF52821">
    <property type="entry name" value="Rhodanese/Cell cycle control phosphatase"/>
    <property type="match status" value="1"/>
</dbReference>
<dbReference type="GO" id="GO:0043828">
    <property type="term" value="F:tRNA 2-selenouridine synthase activity"/>
    <property type="evidence" value="ECO:0007669"/>
    <property type="project" value="InterPro"/>
</dbReference>
<dbReference type="InterPro" id="IPR017582">
    <property type="entry name" value="SelU"/>
</dbReference>
<dbReference type="Gene3D" id="3.40.50.300">
    <property type="entry name" value="P-loop containing nucleotide triphosphate hydrolases"/>
    <property type="match status" value="1"/>
</dbReference>
<dbReference type="EMBL" id="SKFG01000027">
    <property type="protein sequence ID" value="TCZ74238.1"/>
    <property type="molecule type" value="Genomic_DNA"/>
</dbReference>
<reference evidence="3 4" key="1">
    <citation type="submission" date="2019-03" db="EMBL/GenBank/DDBJ databases">
        <authorList>
            <person name="Kim M.K.M."/>
        </authorList>
    </citation>
    <scope>NUCLEOTIDE SEQUENCE [LARGE SCALE GENOMIC DNA]</scope>
    <source>
        <strain evidence="3 4">18JY21-1</strain>
    </source>
</reference>